<evidence type="ECO:0000313" key="1">
    <source>
        <dbReference type="EMBL" id="XDJ15065.1"/>
    </source>
</evidence>
<name>A0AB39CDY4_9VIRU</name>
<accession>A0AB39CDY4</accession>
<proteinExistence type="predicted"/>
<reference evidence="1" key="1">
    <citation type="submission" date="2024-07" db="EMBL/GenBank/DDBJ databases">
        <authorList>
            <person name="Bringhurst R.M."/>
            <person name="Homer T.E."/>
        </authorList>
    </citation>
    <scope>NUCLEOTIDE SEQUENCE</scope>
</reference>
<sequence length="145" mass="16582">MKKVLPFPSPVPNQPVEHAVTRALANTQVFTPGKAYIVECCEEHRFVLEFTLDMENPDQKIVLDLHNIGPANENDECHTTGYRWPTAEQVTKEQGDAILEMCHRVIREWPYDDIPVNLVRALYAYSARMKVGQMDRAMGILKSEI</sequence>
<protein>
    <submittedName>
        <fullName evidence="1">Uncharacterized protein</fullName>
    </submittedName>
</protein>
<organism evidence="1">
    <name type="scientific">Pseudomonas phage HRDY3</name>
    <dbReference type="NCBI Taxonomy" id="3236930"/>
    <lineage>
        <taxon>Viruses</taxon>
    </lineage>
</organism>
<dbReference type="EMBL" id="PQ015379">
    <property type="protein sequence ID" value="XDJ15065.1"/>
    <property type="molecule type" value="Genomic_DNA"/>
</dbReference>